<reference evidence="1 2" key="1">
    <citation type="submission" date="2014-06" db="EMBL/GenBank/DDBJ databases">
        <title>Draft genome sequence of Paenibacillus sp. MSt1.</title>
        <authorList>
            <person name="Aw Y.K."/>
            <person name="Ong K.S."/>
            <person name="Gan H.M."/>
            <person name="Lee S.M."/>
        </authorList>
    </citation>
    <scope>NUCLEOTIDE SEQUENCE [LARGE SCALE GENOMIC DNA]</scope>
    <source>
        <strain evidence="1 2">MSt1</strain>
    </source>
</reference>
<sequence>MKLIGSMTEQYYREQLIKFNSSLFHDHSMKRLLGIIQQAFPGMKTAYILGITPDQGEDIYTILINNDFIAYIELDRYHLETEPMIETKPIKAYKRGLSRIGQIQLAVAMDLAEKNLNE</sequence>
<dbReference type="OrthoDB" id="2876391at2"/>
<dbReference type="eggNOG" id="ENOG5032TFB">
    <property type="taxonomic scope" value="Bacteria"/>
</dbReference>
<organism evidence="1 2">
    <name type="scientific">Paenibacillus tyrfis</name>
    <dbReference type="NCBI Taxonomy" id="1501230"/>
    <lineage>
        <taxon>Bacteria</taxon>
        <taxon>Bacillati</taxon>
        <taxon>Bacillota</taxon>
        <taxon>Bacilli</taxon>
        <taxon>Bacillales</taxon>
        <taxon>Paenibacillaceae</taxon>
        <taxon>Paenibacillus</taxon>
    </lineage>
</organism>
<dbReference type="Proteomes" id="UP000028123">
    <property type="component" value="Unassembled WGS sequence"/>
</dbReference>
<proteinExistence type="predicted"/>
<comment type="caution">
    <text evidence="1">The sequence shown here is derived from an EMBL/GenBank/DDBJ whole genome shotgun (WGS) entry which is preliminary data.</text>
</comment>
<dbReference type="RefSeq" id="WP_036681166.1">
    <property type="nucleotide sequence ID" value="NZ_JNVM01000009.1"/>
</dbReference>
<name>A0A081P599_9BACL</name>
<accession>A0A081P599</accession>
<evidence type="ECO:0000313" key="1">
    <source>
        <dbReference type="EMBL" id="KEQ25872.1"/>
    </source>
</evidence>
<keyword evidence="2" id="KW-1185">Reference proteome</keyword>
<evidence type="ECO:0000313" key="2">
    <source>
        <dbReference type="Proteomes" id="UP000028123"/>
    </source>
</evidence>
<gene>
    <name evidence="1" type="ORF">ET33_37540</name>
</gene>
<dbReference type="AlphaFoldDB" id="A0A081P599"/>
<protein>
    <submittedName>
        <fullName evidence="1">Uncharacterized protein</fullName>
    </submittedName>
</protein>
<dbReference type="EMBL" id="JNVM01000009">
    <property type="protein sequence ID" value="KEQ25872.1"/>
    <property type="molecule type" value="Genomic_DNA"/>
</dbReference>